<keyword evidence="1" id="KW-0732">Signal</keyword>
<gene>
    <name evidence="3" type="ORF">AWB69_00998</name>
</gene>
<dbReference type="Gene3D" id="3.40.190.10">
    <property type="entry name" value="Periplasmic binding protein-like II"/>
    <property type="match status" value="2"/>
</dbReference>
<accession>A0A158FDL9</accession>
<dbReference type="AlphaFoldDB" id="A0A158FDL9"/>
<dbReference type="EMBL" id="FCOK02000004">
    <property type="protein sequence ID" value="SAL17835.1"/>
    <property type="molecule type" value="Genomic_DNA"/>
</dbReference>
<dbReference type="PANTHER" id="PTHR35936:SF17">
    <property type="entry name" value="ARGININE-BINDING EXTRACELLULAR PROTEIN ARTP"/>
    <property type="match status" value="1"/>
</dbReference>
<dbReference type="SMART" id="SM00062">
    <property type="entry name" value="PBPb"/>
    <property type="match status" value="1"/>
</dbReference>
<evidence type="ECO:0000313" key="3">
    <source>
        <dbReference type="EMBL" id="SAL17835.1"/>
    </source>
</evidence>
<feature type="domain" description="Solute-binding protein family 3/N-terminal" evidence="2">
    <location>
        <begin position="58"/>
        <end position="287"/>
    </location>
</feature>
<dbReference type="Proteomes" id="UP000054683">
    <property type="component" value="Unassembled WGS sequence"/>
</dbReference>
<dbReference type="InterPro" id="IPR001638">
    <property type="entry name" value="Solute-binding_3/MltF_N"/>
</dbReference>
<evidence type="ECO:0000259" key="2">
    <source>
        <dbReference type="SMART" id="SM00062"/>
    </source>
</evidence>
<evidence type="ECO:0000256" key="1">
    <source>
        <dbReference type="ARBA" id="ARBA00022729"/>
    </source>
</evidence>
<dbReference type="Pfam" id="PF00497">
    <property type="entry name" value="SBP_bac_3"/>
    <property type="match status" value="1"/>
</dbReference>
<protein>
    <submittedName>
        <fullName evidence="3">Extracellular solute-binding protein</fullName>
    </submittedName>
</protein>
<dbReference type="PANTHER" id="PTHR35936">
    <property type="entry name" value="MEMBRANE-BOUND LYTIC MUREIN TRANSGLYCOSYLASE F"/>
    <property type="match status" value="1"/>
</dbReference>
<dbReference type="SUPFAM" id="SSF53850">
    <property type="entry name" value="Periplasmic binding protein-like II"/>
    <property type="match status" value="1"/>
</dbReference>
<evidence type="ECO:0000313" key="4">
    <source>
        <dbReference type="Proteomes" id="UP000054683"/>
    </source>
</evidence>
<name>A0A158FDL9_9BURK</name>
<reference evidence="3 4" key="1">
    <citation type="submission" date="2016-01" db="EMBL/GenBank/DDBJ databases">
        <authorList>
            <person name="Oliw E.H."/>
        </authorList>
    </citation>
    <scope>NUCLEOTIDE SEQUENCE [LARGE SCALE GENOMIC DNA]</scope>
    <source>
        <strain evidence="3">LMG 27134</strain>
    </source>
</reference>
<proteinExistence type="predicted"/>
<organism evidence="3 4">
    <name type="scientific">Caballeronia udeis</name>
    <dbReference type="NCBI Taxonomy" id="1232866"/>
    <lineage>
        <taxon>Bacteria</taxon>
        <taxon>Pseudomonadati</taxon>
        <taxon>Pseudomonadota</taxon>
        <taxon>Betaproteobacteria</taxon>
        <taxon>Burkholderiales</taxon>
        <taxon>Burkholderiaceae</taxon>
        <taxon>Caballeronia</taxon>
    </lineage>
</organism>
<sequence>MKNTLIPAPRRAPSAQTLRPLLKAVLALVCFTTGMSSLVVPAHAADPTTFQSVRKAGELRCGAALAPPFVVRDAKTGSYTGAFSDLCRRFGEDVLKVKVKFVDTTWDNMIAGLQTDKWDLAMAINRTPVREQVINFSTAVVRNDTNFVYSHSDVKVPKQIKSVADIDKPDLIVAVVQGTTDDKAISPVLKQAQILRLPDADSTRLALMSHRADFLADQSDANLIFQAAHPDWAEIYRPDPPFNLQDVAFGMNKSYTSADLNELNQFIQQQTKSGFVKSSVEAAVKQAAQSVKQ</sequence>